<dbReference type="SUPFAM" id="SSF55781">
    <property type="entry name" value="GAF domain-like"/>
    <property type="match status" value="3"/>
</dbReference>
<dbReference type="Pfam" id="PF13426">
    <property type="entry name" value="PAS_9"/>
    <property type="match status" value="1"/>
</dbReference>
<organism evidence="2">
    <name type="scientific">candidate division WOR-3 bacterium</name>
    <dbReference type="NCBI Taxonomy" id="2052148"/>
    <lineage>
        <taxon>Bacteria</taxon>
        <taxon>Bacteria division WOR-3</taxon>
    </lineage>
</organism>
<name>A0A7C5E132_UNCW3</name>
<evidence type="ECO:0000259" key="1">
    <source>
        <dbReference type="PROSITE" id="PS50112"/>
    </source>
</evidence>
<reference evidence="2" key="1">
    <citation type="journal article" date="2020" name="mSystems">
        <title>Genome- and Community-Level Interaction Insights into Carbon Utilization and Element Cycling Functions of Hydrothermarchaeota in Hydrothermal Sediment.</title>
        <authorList>
            <person name="Zhou Z."/>
            <person name="Liu Y."/>
            <person name="Xu W."/>
            <person name="Pan J."/>
            <person name="Luo Z.H."/>
            <person name="Li M."/>
        </authorList>
    </citation>
    <scope>NUCLEOTIDE SEQUENCE [LARGE SCALE GENOMIC DNA]</scope>
    <source>
        <strain evidence="2">HyVt-94</strain>
    </source>
</reference>
<dbReference type="PROSITE" id="PS50112">
    <property type="entry name" value="PAS"/>
    <property type="match status" value="1"/>
</dbReference>
<feature type="non-terminal residue" evidence="2">
    <location>
        <position position="1"/>
    </location>
</feature>
<accession>A0A7C5E132</accession>
<dbReference type="CDD" id="cd00130">
    <property type="entry name" value="PAS"/>
    <property type="match status" value="1"/>
</dbReference>
<gene>
    <name evidence="2" type="ORF">ENL41_00575</name>
</gene>
<sequence>SASVIQKLTGADIIMIGKVFDEKRLLVTYIHPSGKIPIKIGDTLNIKEYKILSSAVKQWQPVKIDSLLALKTGRLVDTLKDSGIKSILYYPLLRTHGHSYIFILGGFKTNQFNSKTIEEMEKIDELIAPYIHIVELIEKLNRSKSLFEFLYSFIKEAADETDMEKVDKILLDMLFRYTGPEFAGLFEVDEENRLFKRLTYRINTELKGLEKVIKQLPDFIPFGKGLISTAYERLSPIVVEDTEKAKDFFTYPEIEKFYTPLSTMVIPLVQHGRIKRLILLEAKTPYHYNKDYNSLLELLSSTYRFLTELVRNREELAKNLREVELILNSVNTGIFILDETFTIIRANNTIQKILGKSGKELLGKKCFSVVHHDSKPIPQCPLKNIILTGASKSEPEIIYEKSLNKYLKIQLAYLYSREGKNYYVHTFEDITNIKKYEDLLYTLFETVVELSTAESADDLAEKLKDSFFMMPHFEAIGFFLNYDDKMERFSKIKYFVKGEEEIPLPKGISELVKLTYLNQAAHYYMIPQDSDSMRENLGIEIKSKGTHVFYPLISGEKAIGVLYLKLREETELSLTEQEAISVLVRSISLALSNLNLIKDL</sequence>
<dbReference type="InterPro" id="IPR035965">
    <property type="entry name" value="PAS-like_dom_sf"/>
</dbReference>
<evidence type="ECO:0000313" key="2">
    <source>
        <dbReference type="EMBL" id="HHF57901.1"/>
    </source>
</evidence>
<dbReference type="Gene3D" id="3.30.450.20">
    <property type="entry name" value="PAS domain"/>
    <property type="match status" value="1"/>
</dbReference>
<protein>
    <submittedName>
        <fullName evidence="2">PAS domain-containing protein</fullName>
    </submittedName>
</protein>
<dbReference type="AlphaFoldDB" id="A0A7C5E132"/>
<dbReference type="Proteomes" id="UP000886014">
    <property type="component" value="Unassembled WGS sequence"/>
</dbReference>
<feature type="non-terminal residue" evidence="2">
    <location>
        <position position="600"/>
    </location>
</feature>
<feature type="domain" description="PAS" evidence="1">
    <location>
        <begin position="319"/>
        <end position="389"/>
    </location>
</feature>
<dbReference type="InterPro" id="IPR000014">
    <property type="entry name" value="PAS"/>
</dbReference>
<dbReference type="SUPFAM" id="SSF55785">
    <property type="entry name" value="PYP-like sensor domain (PAS domain)"/>
    <property type="match status" value="1"/>
</dbReference>
<dbReference type="EMBL" id="DRTV01000046">
    <property type="protein sequence ID" value="HHF57901.1"/>
    <property type="molecule type" value="Genomic_DNA"/>
</dbReference>
<dbReference type="NCBIfam" id="TIGR00229">
    <property type="entry name" value="sensory_box"/>
    <property type="match status" value="1"/>
</dbReference>
<dbReference type="SMART" id="SM00091">
    <property type="entry name" value="PAS"/>
    <property type="match status" value="1"/>
</dbReference>
<dbReference type="InterPro" id="IPR029016">
    <property type="entry name" value="GAF-like_dom_sf"/>
</dbReference>
<proteinExistence type="predicted"/>
<comment type="caution">
    <text evidence="2">The sequence shown here is derived from an EMBL/GenBank/DDBJ whole genome shotgun (WGS) entry which is preliminary data.</text>
</comment>
<dbReference type="Gene3D" id="3.30.450.40">
    <property type="match status" value="2"/>
</dbReference>